<dbReference type="EMBL" id="CP021056">
    <property type="protein sequence ID" value="QXE21597.1"/>
    <property type="molecule type" value="Genomic_DNA"/>
</dbReference>
<evidence type="ECO:0000313" key="2">
    <source>
        <dbReference type="EMBL" id="QXE21597.1"/>
    </source>
</evidence>
<dbReference type="AlphaFoldDB" id="A0A975Y312"/>
<protein>
    <submittedName>
        <fullName evidence="2">Uncharacterized protein</fullName>
    </submittedName>
</protein>
<accession>A0A975Y312</accession>
<gene>
    <name evidence="2" type="ORF">B6N60_00274</name>
</gene>
<evidence type="ECO:0000313" key="3">
    <source>
        <dbReference type="Proteomes" id="UP000683511"/>
    </source>
</evidence>
<dbReference type="Proteomes" id="UP000683511">
    <property type="component" value="Chromosome"/>
</dbReference>
<sequence>MEKCNYFLIFLIILNLVNLSCGSWLNTMSKFTRG</sequence>
<evidence type="ECO:0000256" key="1">
    <source>
        <dbReference type="SAM" id="Phobius"/>
    </source>
</evidence>
<keyword evidence="3" id="KW-1185">Reference proteome</keyword>
<name>A0A975Y312_9NOST</name>
<feature type="transmembrane region" description="Helical" evidence="1">
    <location>
        <begin position="6"/>
        <end position="25"/>
    </location>
</feature>
<proteinExistence type="predicted"/>
<organism evidence="2 3">
    <name type="scientific">Richelia sinica FACHB-800</name>
    <dbReference type="NCBI Taxonomy" id="1357546"/>
    <lineage>
        <taxon>Bacteria</taxon>
        <taxon>Bacillati</taxon>
        <taxon>Cyanobacteriota</taxon>
        <taxon>Cyanophyceae</taxon>
        <taxon>Nostocales</taxon>
        <taxon>Nostocaceae</taxon>
        <taxon>Richelia</taxon>
    </lineage>
</organism>
<keyword evidence="1" id="KW-0472">Membrane</keyword>
<reference evidence="2" key="1">
    <citation type="submission" date="2017-04" db="EMBL/GenBank/DDBJ databases">
        <title>Genome deletions in a multicellular cyanobacterial endosymbiont for morphological adaptation in marine diatoms.</title>
        <authorList>
            <person name="Wang Y."/>
            <person name="Gao H."/>
            <person name="Li R."/>
            <person name="Xu X."/>
        </authorList>
    </citation>
    <scope>NUCLEOTIDE SEQUENCE</scope>
    <source>
        <strain evidence="2">FACHB 800</strain>
    </source>
</reference>
<keyword evidence="1" id="KW-1133">Transmembrane helix</keyword>
<keyword evidence="1" id="KW-0812">Transmembrane</keyword>
<dbReference type="KEGG" id="rsin:B6N60_00274"/>